<dbReference type="Pfam" id="PF02926">
    <property type="entry name" value="THUMP"/>
    <property type="match status" value="1"/>
</dbReference>
<dbReference type="PANTHER" id="PTHR43209:SF1">
    <property type="entry name" value="TRNA SULFURTRANSFERASE"/>
    <property type="match status" value="1"/>
</dbReference>
<keyword evidence="21" id="KW-1185">Reference proteome</keyword>
<gene>
    <name evidence="20" type="primary">MCYN0240</name>
    <name evidence="18" type="synonym">thiI</name>
    <name evidence="20" type="ORF">NCTC10166_00618</name>
</gene>
<evidence type="ECO:0000256" key="2">
    <source>
        <dbReference type="ARBA" id="ARBA00022490"/>
    </source>
</evidence>
<feature type="binding site" evidence="18">
    <location>
        <position position="275"/>
    </location>
    <ligand>
        <name>ATP</name>
        <dbReference type="ChEBI" id="CHEBI:30616"/>
    </ligand>
</feature>
<sequence length="379" mass="43789">MYDQILLRYGELVLKKNNRKQFVNCLKQNIINIIKEEPLIEYDRMFLKYNTNNIDKLNYIFGLSSYSPVKTSKNSLDDIIKTVLSEIDDFTKTFRLSIRRNWKGFEYSSEELTHIIAKAILQHKPNLKVSLKKYDQNINIEIRKNNTYIFSKNIQGLGGLPVGITGKSLHLISGGIDSPVAAFQLMKRGVKIDLLSFITPPTTDEKTVQKLDKIVEILNQYQTSTKLYQINYTDVMNYISLVSDQSYKITLMRRSFYRIATFLAKKYKYQSISNGENLAQVASQTMESIYVISAVTDIPIFRPLLTFDKNEIIKIGEKINTYNLSIIKANETCELFAPKNPIIKPTIEKALELENELDNLIQMEKNLLINKMVKKNFSN</sequence>
<dbReference type="FunFam" id="3.40.50.620:FF:000053">
    <property type="entry name" value="Probable tRNA sulfurtransferase"/>
    <property type="match status" value="1"/>
</dbReference>
<evidence type="ECO:0000256" key="18">
    <source>
        <dbReference type="HAMAP-Rule" id="MF_00021"/>
    </source>
</evidence>
<comment type="similarity">
    <text evidence="12 18">Belongs to the ThiI family.</text>
</comment>
<evidence type="ECO:0000256" key="16">
    <source>
        <dbReference type="ARBA" id="ARBA00077849"/>
    </source>
</evidence>
<dbReference type="KEGG" id="mnu:NCTC10166_00618"/>
<dbReference type="GO" id="GO:0009228">
    <property type="term" value="P:thiamine biosynthetic process"/>
    <property type="evidence" value="ECO:0007669"/>
    <property type="project" value="UniProtKB-KW"/>
</dbReference>
<keyword evidence="7 18" id="KW-0694">RNA-binding</keyword>
<keyword evidence="5 18" id="KW-0547">Nucleotide-binding</keyword>
<dbReference type="RefSeq" id="WP_129720015.1">
    <property type="nucleotide sequence ID" value="NZ_LR214951.1"/>
</dbReference>
<dbReference type="InterPro" id="IPR049962">
    <property type="entry name" value="THUMP_ThiI"/>
</dbReference>
<dbReference type="InterPro" id="IPR003720">
    <property type="entry name" value="tRNA_STrfase"/>
</dbReference>
<evidence type="ECO:0000256" key="9">
    <source>
        <dbReference type="ARBA" id="ARBA00050570"/>
    </source>
</evidence>
<keyword evidence="3 18" id="KW-0820">tRNA-binding</keyword>
<dbReference type="GO" id="GO:0005829">
    <property type="term" value="C:cytosol"/>
    <property type="evidence" value="ECO:0007669"/>
    <property type="project" value="TreeGrafter"/>
</dbReference>
<evidence type="ECO:0000256" key="1">
    <source>
        <dbReference type="ARBA" id="ARBA00004496"/>
    </source>
</evidence>
<name>A0A449A5Y4_9BACT</name>
<dbReference type="AlphaFoldDB" id="A0A449A5Y4"/>
<evidence type="ECO:0000313" key="20">
    <source>
        <dbReference type="EMBL" id="VEU59639.1"/>
    </source>
</evidence>
<dbReference type="InterPro" id="IPR054173">
    <property type="entry name" value="ThiI_fer"/>
</dbReference>
<dbReference type="EC" id="2.8.1.4" evidence="13 18"/>
<dbReference type="UniPathway" id="UPA00060"/>
<keyword evidence="4 18" id="KW-0808">Transferase</keyword>
<dbReference type="PROSITE" id="PS51165">
    <property type="entry name" value="THUMP"/>
    <property type="match status" value="1"/>
</dbReference>
<dbReference type="GO" id="GO:0002937">
    <property type="term" value="P:tRNA 4-thiouridine biosynthesis"/>
    <property type="evidence" value="ECO:0007669"/>
    <property type="project" value="TreeGrafter"/>
</dbReference>
<dbReference type="InterPro" id="IPR004114">
    <property type="entry name" value="THUMP_dom"/>
</dbReference>
<evidence type="ECO:0000256" key="15">
    <source>
        <dbReference type="ARBA" id="ARBA00075337"/>
    </source>
</evidence>
<evidence type="ECO:0000313" key="21">
    <source>
        <dbReference type="Proteomes" id="UP000289440"/>
    </source>
</evidence>
<feature type="binding site" evidence="18">
    <location>
        <begin position="171"/>
        <end position="172"/>
    </location>
    <ligand>
        <name>ATP</name>
        <dbReference type="ChEBI" id="CHEBI:30616"/>
    </ligand>
</feature>
<comment type="subcellular location">
    <subcellularLocation>
        <location evidence="1 18">Cytoplasm</location>
    </subcellularLocation>
</comment>
<keyword evidence="6 18" id="KW-0067">ATP-binding</keyword>
<dbReference type="HAMAP" id="MF_00021">
    <property type="entry name" value="ThiI"/>
    <property type="match status" value="1"/>
</dbReference>
<evidence type="ECO:0000256" key="14">
    <source>
        <dbReference type="ARBA" id="ARBA00071867"/>
    </source>
</evidence>
<comment type="catalytic activity">
    <reaction evidence="9 18">
        <text>[ThiI sulfur-carrier protein]-S-sulfanyl-L-cysteine + a uridine in tRNA + 2 reduced [2Fe-2S]-[ferredoxin] + ATP + H(+) = [ThiI sulfur-carrier protein]-L-cysteine + a 4-thiouridine in tRNA + 2 oxidized [2Fe-2S]-[ferredoxin] + AMP + diphosphate</text>
        <dbReference type="Rhea" id="RHEA:24176"/>
        <dbReference type="Rhea" id="RHEA-COMP:10000"/>
        <dbReference type="Rhea" id="RHEA-COMP:10001"/>
        <dbReference type="Rhea" id="RHEA-COMP:13337"/>
        <dbReference type="Rhea" id="RHEA-COMP:13338"/>
        <dbReference type="Rhea" id="RHEA-COMP:13339"/>
        <dbReference type="Rhea" id="RHEA-COMP:13340"/>
        <dbReference type="ChEBI" id="CHEBI:15378"/>
        <dbReference type="ChEBI" id="CHEBI:29950"/>
        <dbReference type="ChEBI" id="CHEBI:30616"/>
        <dbReference type="ChEBI" id="CHEBI:33019"/>
        <dbReference type="ChEBI" id="CHEBI:33737"/>
        <dbReference type="ChEBI" id="CHEBI:33738"/>
        <dbReference type="ChEBI" id="CHEBI:61963"/>
        <dbReference type="ChEBI" id="CHEBI:65315"/>
        <dbReference type="ChEBI" id="CHEBI:136798"/>
        <dbReference type="ChEBI" id="CHEBI:456215"/>
        <dbReference type="EC" id="2.8.1.4"/>
    </reaction>
</comment>
<dbReference type="Pfam" id="PF02568">
    <property type="entry name" value="ThiI"/>
    <property type="match status" value="1"/>
</dbReference>
<evidence type="ECO:0000256" key="8">
    <source>
        <dbReference type="ARBA" id="ARBA00022977"/>
    </source>
</evidence>
<dbReference type="OrthoDB" id="9773948at2"/>
<dbReference type="GO" id="GO:0005524">
    <property type="term" value="F:ATP binding"/>
    <property type="evidence" value="ECO:0007669"/>
    <property type="project" value="UniProtKB-UniRule"/>
</dbReference>
<evidence type="ECO:0000256" key="5">
    <source>
        <dbReference type="ARBA" id="ARBA00022741"/>
    </source>
</evidence>
<evidence type="ECO:0000256" key="12">
    <source>
        <dbReference type="ARBA" id="ARBA00061472"/>
    </source>
</evidence>
<feature type="binding site" evidence="18">
    <location>
        <position position="284"/>
    </location>
    <ligand>
        <name>ATP</name>
        <dbReference type="ChEBI" id="CHEBI:30616"/>
    </ligand>
</feature>
<dbReference type="SUPFAM" id="SSF52402">
    <property type="entry name" value="Adenine nucleotide alpha hydrolases-like"/>
    <property type="match status" value="1"/>
</dbReference>
<dbReference type="CDD" id="cd01712">
    <property type="entry name" value="PPase_ThiI"/>
    <property type="match status" value="1"/>
</dbReference>
<organism evidence="20 21">
    <name type="scientific">Mesomycoplasma neurolyticum</name>
    <dbReference type="NCBI Taxonomy" id="2120"/>
    <lineage>
        <taxon>Bacteria</taxon>
        <taxon>Bacillati</taxon>
        <taxon>Mycoplasmatota</taxon>
        <taxon>Mycoplasmoidales</taxon>
        <taxon>Metamycoplasmataceae</taxon>
        <taxon>Mesomycoplasma</taxon>
    </lineage>
</organism>
<dbReference type="InterPro" id="IPR014729">
    <property type="entry name" value="Rossmann-like_a/b/a_fold"/>
</dbReference>
<dbReference type="GO" id="GO:0004810">
    <property type="term" value="F:CCA tRNA nucleotidyltransferase activity"/>
    <property type="evidence" value="ECO:0007669"/>
    <property type="project" value="InterPro"/>
</dbReference>
<evidence type="ECO:0000256" key="10">
    <source>
        <dbReference type="ARBA" id="ARBA00052330"/>
    </source>
</evidence>
<dbReference type="Gene3D" id="3.30.2130.30">
    <property type="match status" value="1"/>
</dbReference>
<dbReference type="GO" id="GO:0000049">
    <property type="term" value="F:tRNA binding"/>
    <property type="evidence" value="ECO:0007669"/>
    <property type="project" value="UniProtKB-UniRule"/>
</dbReference>
<dbReference type="PANTHER" id="PTHR43209">
    <property type="entry name" value="TRNA SULFURTRANSFERASE"/>
    <property type="match status" value="1"/>
</dbReference>
<dbReference type="SUPFAM" id="SSF143437">
    <property type="entry name" value="THUMP domain-like"/>
    <property type="match status" value="1"/>
</dbReference>
<dbReference type="GO" id="GO:0009229">
    <property type="term" value="P:thiamine diphosphate biosynthetic process"/>
    <property type="evidence" value="ECO:0007669"/>
    <property type="project" value="UniProtKB-UniRule"/>
</dbReference>
<evidence type="ECO:0000256" key="17">
    <source>
        <dbReference type="ARBA" id="ARBA00080570"/>
    </source>
</evidence>
<feature type="binding site" evidence="18">
    <location>
        <begin position="196"/>
        <end position="197"/>
    </location>
    <ligand>
        <name>ATP</name>
        <dbReference type="ChEBI" id="CHEBI:30616"/>
    </ligand>
</feature>
<dbReference type="InterPro" id="IPR050102">
    <property type="entry name" value="tRNA_sulfurtransferase_ThiI"/>
</dbReference>
<feature type="binding site" evidence="18">
    <location>
        <position position="253"/>
    </location>
    <ligand>
        <name>ATP</name>
        <dbReference type="ChEBI" id="CHEBI:30616"/>
    </ligand>
</feature>
<dbReference type="Pfam" id="PF22025">
    <property type="entry name" value="ThiI_fer"/>
    <property type="match status" value="1"/>
</dbReference>
<accession>A0A449A5Y4</accession>
<dbReference type="SMART" id="SM00981">
    <property type="entry name" value="THUMP"/>
    <property type="match status" value="1"/>
</dbReference>
<reference evidence="20 21" key="1">
    <citation type="submission" date="2019-01" db="EMBL/GenBank/DDBJ databases">
        <authorList>
            <consortium name="Pathogen Informatics"/>
        </authorList>
    </citation>
    <scope>NUCLEOTIDE SEQUENCE [LARGE SCALE GENOMIC DNA]</scope>
    <source>
        <strain evidence="20 21">NCTC10166</strain>
    </source>
</reference>
<proteinExistence type="inferred from homology"/>
<evidence type="ECO:0000259" key="19">
    <source>
        <dbReference type="PROSITE" id="PS51165"/>
    </source>
</evidence>
<evidence type="ECO:0000256" key="4">
    <source>
        <dbReference type="ARBA" id="ARBA00022679"/>
    </source>
</evidence>
<dbReference type="InterPro" id="IPR020536">
    <property type="entry name" value="ThiI_AANH"/>
</dbReference>
<comment type="function">
    <text evidence="11 18">Catalyzes the ATP-dependent transfer of a sulfur to tRNA to produce 4-thiouridine in position 8 of tRNAs, which functions as a near-UV photosensor. Also catalyzes the transfer of sulfur to the sulfur carrier protein ThiS, forming ThiS-thiocarboxylate. This is a step in the synthesis of thiazole, in the thiamine biosynthesis pathway. The sulfur is donated as persulfide by IscS.</text>
</comment>
<dbReference type="Gene3D" id="3.40.50.620">
    <property type="entry name" value="HUPs"/>
    <property type="match status" value="1"/>
</dbReference>
<feature type="domain" description="THUMP" evidence="19">
    <location>
        <begin position="51"/>
        <end position="153"/>
    </location>
</feature>
<dbReference type="Proteomes" id="UP000289440">
    <property type="component" value="Chromosome"/>
</dbReference>
<dbReference type="InterPro" id="IPR049961">
    <property type="entry name" value="ThiI_N"/>
</dbReference>
<keyword evidence="2 18" id="KW-0963">Cytoplasm</keyword>
<evidence type="ECO:0000256" key="3">
    <source>
        <dbReference type="ARBA" id="ARBA00022555"/>
    </source>
</evidence>
<dbReference type="EMBL" id="LR214951">
    <property type="protein sequence ID" value="VEU59639.1"/>
    <property type="molecule type" value="Genomic_DNA"/>
</dbReference>
<dbReference type="GO" id="GO:0052837">
    <property type="term" value="P:thiazole biosynthetic process"/>
    <property type="evidence" value="ECO:0007669"/>
    <property type="project" value="TreeGrafter"/>
</dbReference>
<protein>
    <recommendedName>
        <fullName evidence="14 18">Probable tRNA sulfurtransferase</fullName>
        <ecNumber evidence="13 18">2.8.1.4</ecNumber>
    </recommendedName>
    <alternativeName>
        <fullName evidence="15 18">Sulfur carrier protein ThiS sulfurtransferase</fullName>
    </alternativeName>
    <alternativeName>
        <fullName evidence="16 18">Thiamine biosynthesis protein ThiI</fullName>
    </alternativeName>
    <alternativeName>
        <fullName evidence="17 18">tRNA 4-thiouridine synthase</fullName>
    </alternativeName>
</protein>
<comment type="catalytic activity">
    <reaction evidence="10 18">
        <text>[ThiS sulfur-carrier protein]-C-terminal Gly-Gly-AMP + S-sulfanyl-L-cysteinyl-[cysteine desulfurase] + AH2 = [ThiS sulfur-carrier protein]-C-terminal-Gly-aminoethanethioate + L-cysteinyl-[cysteine desulfurase] + A + AMP + 2 H(+)</text>
        <dbReference type="Rhea" id="RHEA:43340"/>
        <dbReference type="Rhea" id="RHEA-COMP:12157"/>
        <dbReference type="Rhea" id="RHEA-COMP:12158"/>
        <dbReference type="Rhea" id="RHEA-COMP:12910"/>
        <dbReference type="Rhea" id="RHEA-COMP:19908"/>
        <dbReference type="ChEBI" id="CHEBI:13193"/>
        <dbReference type="ChEBI" id="CHEBI:15378"/>
        <dbReference type="ChEBI" id="CHEBI:17499"/>
        <dbReference type="ChEBI" id="CHEBI:29950"/>
        <dbReference type="ChEBI" id="CHEBI:61963"/>
        <dbReference type="ChEBI" id="CHEBI:90618"/>
        <dbReference type="ChEBI" id="CHEBI:232372"/>
        <dbReference type="ChEBI" id="CHEBI:456215"/>
    </reaction>
</comment>
<evidence type="ECO:0000256" key="6">
    <source>
        <dbReference type="ARBA" id="ARBA00022840"/>
    </source>
</evidence>
<evidence type="ECO:0000256" key="13">
    <source>
        <dbReference type="ARBA" id="ARBA00066827"/>
    </source>
</evidence>
<dbReference type="GO" id="GO:0140741">
    <property type="term" value="F:tRNA-uracil-4 sulfurtransferase activity"/>
    <property type="evidence" value="ECO:0007669"/>
    <property type="project" value="UniProtKB-EC"/>
</dbReference>
<comment type="pathway">
    <text evidence="18">Cofactor biosynthesis; thiamine diphosphate biosynthesis.</text>
</comment>
<evidence type="ECO:0000256" key="11">
    <source>
        <dbReference type="ARBA" id="ARBA00058382"/>
    </source>
</evidence>
<evidence type="ECO:0000256" key="7">
    <source>
        <dbReference type="ARBA" id="ARBA00022884"/>
    </source>
</evidence>
<dbReference type="NCBIfam" id="TIGR00342">
    <property type="entry name" value="tRNA uracil 4-sulfurtransferase ThiI"/>
    <property type="match status" value="1"/>
</dbReference>
<dbReference type="CDD" id="cd11716">
    <property type="entry name" value="THUMP_ThiI"/>
    <property type="match status" value="1"/>
</dbReference>
<keyword evidence="8 18" id="KW-0784">Thiamine biosynthesis</keyword>